<evidence type="ECO:0000313" key="1">
    <source>
        <dbReference type="EMBL" id="SHG15904.1"/>
    </source>
</evidence>
<sequence length="70" mass="8217">MFETGRIKKMYTLSELYPTKIAKSIGINYERYMVKLSHPDKFTMGEIVRLAKLLNVEPEIITKVIYSEMD</sequence>
<keyword evidence="2" id="KW-1185">Reference proteome</keyword>
<gene>
    <name evidence="1" type="ORF">SAMN05444483_105170</name>
</gene>
<accession>A0A1M5HIW2</accession>
<name>A0A1M5HIW2_SALEC</name>
<evidence type="ECO:0000313" key="2">
    <source>
        <dbReference type="Proteomes" id="UP000183945"/>
    </source>
</evidence>
<dbReference type="AlphaFoldDB" id="A0A1M5HIW2"/>
<dbReference type="Proteomes" id="UP000183945">
    <property type="component" value="Unassembled WGS sequence"/>
</dbReference>
<protein>
    <recommendedName>
        <fullName evidence="3">Cro/C1-type HTH DNA-binding domain-containing protein</fullName>
    </recommendedName>
</protein>
<proteinExistence type="predicted"/>
<organism evidence="1 2">
    <name type="scientific">Salegentibacter echinorum</name>
    <dbReference type="NCBI Taxonomy" id="1073325"/>
    <lineage>
        <taxon>Bacteria</taxon>
        <taxon>Pseudomonadati</taxon>
        <taxon>Bacteroidota</taxon>
        <taxon>Flavobacteriia</taxon>
        <taxon>Flavobacteriales</taxon>
        <taxon>Flavobacteriaceae</taxon>
        <taxon>Salegentibacter</taxon>
    </lineage>
</organism>
<dbReference type="STRING" id="1073325.SAMN05444483_105170"/>
<evidence type="ECO:0008006" key="3">
    <source>
        <dbReference type="Google" id="ProtNLM"/>
    </source>
</evidence>
<dbReference type="EMBL" id="FQVT01000005">
    <property type="protein sequence ID" value="SHG15904.1"/>
    <property type="molecule type" value="Genomic_DNA"/>
</dbReference>
<reference evidence="2" key="1">
    <citation type="submission" date="2016-11" db="EMBL/GenBank/DDBJ databases">
        <authorList>
            <person name="Varghese N."/>
            <person name="Submissions S."/>
        </authorList>
    </citation>
    <scope>NUCLEOTIDE SEQUENCE [LARGE SCALE GENOMIC DNA]</scope>
    <source>
        <strain evidence="2">DSM 24579</strain>
    </source>
</reference>